<evidence type="ECO:0000256" key="1">
    <source>
        <dbReference type="SAM" id="MobiDB-lite"/>
    </source>
</evidence>
<dbReference type="Proteomes" id="UP001314170">
    <property type="component" value="Unassembled WGS sequence"/>
</dbReference>
<keyword evidence="3" id="KW-1185">Reference proteome</keyword>
<protein>
    <submittedName>
        <fullName evidence="2">Uncharacterized protein</fullName>
    </submittedName>
</protein>
<gene>
    <name evidence="2" type="ORF">DCAF_LOCUS27830</name>
</gene>
<evidence type="ECO:0000313" key="2">
    <source>
        <dbReference type="EMBL" id="CAK7357541.1"/>
    </source>
</evidence>
<dbReference type="AlphaFoldDB" id="A0AAV1SXT5"/>
<sequence length="100" mass="11330">MAEVGEKIEKESSRDQHTISHPTIIWKQMRVEQITQDSSVERWKEGKKQGETGTDWNSCKKGPSCEELELISATEVELNGEKYAVMSTEGTQIGDKMQVE</sequence>
<reference evidence="2 3" key="1">
    <citation type="submission" date="2024-01" db="EMBL/GenBank/DDBJ databases">
        <authorList>
            <person name="Waweru B."/>
        </authorList>
    </citation>
    <scope>NUCLEOTIDE SEQUENCE [LARGE SCALE GENOMIC DNA]</scope>
</reference>
<dbReference type="EMBL" id="CAWUPB010001199">
    <property type="protein sequence ID" value="CAK7357541.1"/>
    <property type="molecule type" value="Genomic_DNA"/>
</dbReference>
<accession>A0AAV1SXT5</accession>
<proteinExistence type="predicted"/>
<organism evidence="2 3">
    <name type="scientific">Dovyalis caffra</name>
    <dbReference type="NCBI Taxonomy" id="77055"/>
    <lineage>
        <taxon>Eukaryota</taxon>
        <taxon>Viridiplantae</taxon>
        <taxon>Streptophyta</taxon>
        <taxon>Embryophyta</taxon>
        <taxon>Tracheophyta</taxon>
        <taxon>Spermatophyta</taxon>
        <taxon>Magnoliopsida</taxon>
        <taxon>eudicotyledons</taxon>
        <taxon>Gunneridae</taxon>
        <taxon>Pentapetalae</taxon>
        <taxon>rosids</taxon>
        <taxon>fabids</taxon>
        <taxon>Malpighiales</taxon>
        <taxon>Salicaceae</taxon>
        <taxon>Flacourtieae</taxon>
        <taxon>Dovyalis</taxon>
    </lineage>
</organism>
<feature type="region of interest" description="Disordered" evidence="1">
    <location>
        <begin position="1"/>
        <end position="22"/>
    </location>
</feature>
<feature type="compositionally biased region" description="Basic and acidic residues" evidence="1">
    <location>
        <begin position="1"/>
        <end position="18"/>
    </location>
</feature>
<comment type="caution">
    <text evidence="2">The sequence shown here is derived from an EMBL/GenBank/DDBJ whole genome shotgun (WGS) entry which is preliminary data.</text>
</comment>
<name>A0AAV1SXT5_9ROSI</name>
<evidence type="ECO:0000313" key="3">
    <source>
        <dbReference type="Proteomes" id="UP001314170"/>
    </source>
</evidence>